<dbReference type="GO" id="GO:0004722">
    <property type="term" value="F:protein serine/threonine phosphatase activity"/>
    <property type="evidence" value="ECO:0007669"/>
    <property type="project" value="UniProtKB-EC"/>
</dbReference>
<dbReference type="AlphaFoldDB" id="A0A845EYY3"/>
<evidence type="ECO:0000256" key="4">
    <source>
        <dbReference type="ARBA" id="ARBA00022801"/>
    </source>
</evidence>
<evidence type="ECO:0000256" key="7">
    <source>
        <dbReference type="ARBA" id="ARBA00047761"/>
    </source>
</evidence>
<accession>A0A845EYY3</accession>
<name>A0A845EYY3_9BACL</name>
<dbReference type="EC" id="3.1.3.16" evidence="2"/>
<evidence type="ECO:0000313" key="11">
    <source>
        <dbReference type="Proteomes" id="UP000447833"/>
    </source>
</evidence>
<dbReference type="Proteomes" id="UP000447833">
    <property type="component" value="Unassembled WGS sequence"/>
</dbReference>
<dbReference type="NCBIfam" id="NF033484">
    <property type="entry name" value="Stp1_PP2C_phos"/>
    <property type="match status" value="1"/>
</dbReference>
<keyword evidence="6" id="KW-0464">Manganese</keyword>
<dbReference type="PANTHER" id="PTHR13832">
    <property type="entry name" value="PROTEIN PHOSPHATASE 2C"/>
    <property type="match status" value="1"/>
</dbReference>
<proteinExistence type="predicted"/>
<evidence type="ECO:0000256" key="8">
    <source>
        <dbReference type="ARBA" id="ARBA00048336"/>
    </source>
</evidence>
<keyword evidence="4" id="KW-0378">Hydrolase</keyword>
<dbReference type="Gene3D" id="3.60.40.10">
    <property type="entry name" value="PPM-type phosphatase domain"/>
    <property type="match status" value="1"/>
</dbReference>
<evidence type="ECO:0000256" key="5">
    <source>
        <dbReference type="ARBA" id="ARBA00022912"/>
    </source>
</evidence>
<evidence type="ECO:0000256" key="2">
    <source>
        <dbReference type="ARBA" id="ARBA00013081"/>
    </source>
</evidence>
<keyword evidence="5" id="KW-0904">Protein phosphatase</keyword>
<reference evidence="10 11" key="1">
    <citation type="submission" date="2019-11" db="EMBL/GenBank/DDBJ databases">
        <title>Genome sequences of 17 halophilic strains isolated from different environments.</title>
        <authorList>
            <person name="Furrow R.E."/>
        </authorList>
    </citation>
    <scope>NUCLEOTIDE SEQUENCE [LARGE SCALE GENOMIC DNA]</scope>
    <source>
        <strain evidence="10 11">22506_14_FS</strain>
    </source>
</reference>
<sequence length="252" mass="27404">MQAIALTDQGQVRAYNEDSTTFLCNHLDEYLVIVADGMGGHQAGDVASALAVESLEISWKDEKACFRPGRAEAWLLHTIRKANETILAFSKEKPEYAGMGTTLVAAICTNEFITIGHVGDSRAYLFGDRVLNQKTSDHSLVNELVKSGQLSAEEAEDHPRKNVLLRALGTDDDVKVDVHTFEWDEHEAALFCSDGLTNKVSDNDLEKVMNSEGSLKEKATELIRLANEAGGEDNITVAIIENSSASGSETSC</sequence>
<dbReference type="Pfam" id="PF13672">
    <property type="entry name" value="PP2C_2"/>
    <property type="match status" value="1"/>
</dbReference>
<comment type="catalytic activity">
    <reaction evidence="7">
        <text>O-phospho-L-seryl-[protein] + H2O = L-seryl-[protein] + phosphate</text>
        <dbReference type="Rhea" id="RHEA:20629"/>
        <dbReference type="Rhea" id="RHEA-COMP:9863"/>
        <dbReference type="Rhea" id="RHEA-COMP:11604"/>
        <dbReference type="ChEBI" id="CHEBI:15377"/>
        <dbReference type="ChEBI" id="CHEBI:29999"/>
        <dbReference type="ChEBI" id="CHEBI:43474"/>
        <dbReference type="ChEBI" id="CHEBI:83421"/>
        <dbReference type="EC" id="3.1.3.16"/>
    </reaction>
</comment>
<evidence type="ECO:0000256" key="3">
    <source>
        <dbReference type="ARBA" id="ARBA00022723"/>
    </source>
</evidence>
<dbReference type="PROSITE" id="PS51746">
    <property type="entry name" value="PPM_2"/>
    <property type="match status" value="1"/>
</dbReference>
<organism evidence="10 11">
    <name type="scientific">Guptibacillus hwajinpoensis</name>
    <dbReference type="NCBI Taxonomy" id="208199"/>
    <lineage>
        <taxon>Bacteria</taxon>
        <taxon>Bacillati</taxon>
        <taxon>Bacillota</taxon>
        <taxon>Bacilli</taxon>
        <taxon>Bacillales</taxon>
        <taxon>Guptibacillaceae</taxon>
        <taxon>Guptibacillus</taxon>
    </lineage>
</organism>
<dbReference type="SMART" id="SM00331">
    <property type="entry name" value="PP2C_SIG"/>
    <property type="match status" value="1"/>
</dbReference>
<comment type="catalytic activity">
    <reaction evidence="8">
        <text>O-phospho-L-threonyl-[protein] + H2O = L-threonyl-[protein] + phosphate</text>
        <dbReference type="Rhea" id="RHEA:47004"/>
        <dbReference type="Rhea" id="RHEA-COMP:11060"/>
        <dbReference type="Rhea" id="RHEA-COMP:11605"/>
        <dbReference type="ChEBI" id="CHEBI:15377"/>
        <dbReference type="ChEBI" id="CHEBI:30013"/>
        <dbReference type="ChEBI" id="CHEBI:43474"/>
        <dbReference type="ChEBI" id="CHEBI:61977"/>
        <dbReference type="EC" id="3.1.3.16"/>
    </reaction>
</comment>
<dbReference type="RefSeq" id="WP_160919287.1">
    <property type="nucleotide sequence ID" value="NZ_WMEY01000003.1"/>
</dbReference>
<dbReference type="FunFam" id="3.60.40.10:FF:000002">
    <property type="entry name" value="Serine/threonine phosphatase stp"/>
    <property type="match status" value="1"/>
</dbReference>
<protein>
    <recommendedName>
        <fullName evidence="2">protein-serine/threonine phosphatase</fullName>
        <ecNumber evidence="2">3.1.3.16</ecNumber>
    </recommendedName>
</protein>
<evidence type="ECO:0000313" key="10">
    <source>
        <dbReference type="EMBL" id="MYL63739.1"/>
    </source>
</evidence>
<dbReference type="CDD" id="cd00143">
    <property type="entry name" value="PP2Cc"/>
    <property type="match status" value="1"/>
</dbReference>
<dbReference type="GO" id="GO:0046872">
    <property type="term" value="F:metal ion binding"/>
    <property type="evidence" value="ECO:0007669"/>
    <property type="project" value="UniProtKB-KW"/>
</dbReference>
<dbReference type="SUPFAM" id="SSF81606">
    <property type="entry name" value="PP2C-like"/>
    <property type="match status" value="1"/>
</dbReference>
<comment type="caution">
    <text evidence="10">The sequence shown here is derived from an EMBL/GenBank/DDBJ whole genome shotgun (WGS) entry which is preliminary data.</text>
</comment>
<feature type="domain" description="PPM-type phosphatase" evidence="9">
    <location>
        <begin position="2"/>
        <end position="242"/>
    </location>
</feature>
<dbReference type="SMART" id="SM00332">
    <property type="entry name" value="PP2Cc"/>
    <property type="match status" value="1"/>
</dbReference>
<dbReference type="EMBL" id="WMEY01000003">
    <property type="protein sequence ID" value="MYL63739.1"/>
    <property type="molecule type" value="Genomic_DNA"/>
</dbReference>
<gene>
    <name evidence="10" type="ORF">GLW07_10275</name>
</gene>
<evidence type="ECO:0000259" key="9">
    <source>
        <dbReference type="PROSITE" id="PS51746"/>
    </source>
</evidence>
<dbReference type="PANTHER" id="PTHR13832:SF860">
    <property type="entry name" value="PROTEIN PHOSPHATASE PHPP"/>
    <property type="match status" value="1"/>
</dbReference>
<comment type="cofactor">
    <cofactor evidence="1">
        <name>Mn(2+)</name>
        <dbReference type="ChEBI" id="CHEBI:29035"/>
    </cofactor>
</comment>
<evidence type="ECO:0000256" key="6">
    <source>
        <dbReference type="ARBA" id="ARBA00023211"/>
    </source>
</evidence>
<dbReference type="InterPro" id="IPR036457">
    <property type="entry name" value="PPM-type-like_dom_sf"/>
</dbReference>
<keyword evidence="3" id="KW-0479">Metal-binding</keyword>
<dbReference type="InterPro" id="IPR001932">
    <property type="entry name" value="PPM-type_phosphatase-like_dom"/>
</dbReference>
<dbReference type="InterPro" id="IPR015655">
    <property type="entry name" value="PP2C"/>
</dbReference>
<evidence type="ECO:0000256" key="1">
    <source>
        <dbReference type="ARBA" id="ARBA00001936"/>
    </source>
</evidence>